<dbReference type="PANTHER" id="PTHR43283:SF18">
    <property type="match status" value="1"/>
</dbReference>
<feature type="domain" description="Beta-lactamase-related" evidence="2">
    <location>
        <begin position="94"/>
        <end position="400"/>
    </location>
</feature>
<evidence type="ECO:0000256" key="1">
    <source>
        <dbReference type="SAM" id="Phobius"/>
    </source>
</evidence>
<keyword evidence="1" id="KW-0812">Transmembrane</keyword>
<feature type="transmembrane region" description="Helical" evidence="1">
    <location>
        <begin position="492"/>
        <end position="514"/>
    </location>
</feature>
<dbReference type="InterPro" id="IPR050789">
    <property type="entry name" value="Diverse_Enzym_Activities"/>
</dbReference>
<dbReference type="Pfam" id="PF00144">
    <property type="entry name" value="Beta-lactamase"/>
    <property type="match status" value="1"/>
</dbReference>
<dbReference type="Proteomes" id="UP000526408">
    <property type="component" value="Unassembled WGS sequence"/>
</dbReference>
<dbReference type="EMBL" id="JAAZQQ010000005">
    <property type="protein sequence ID" value="NKX45696.1"/>
    <property type="molecule type" value="Genomic_DNA"/>
</dbReference>
<gene>
    <name evidence="3" type="ORF">HCU73_13960</name>
</gene>
<proteinExistence type="predicted"/>
<feature type="transmembrane region" description="Helical" evidence="1">
    <location>
        <begin position="431"/>
        <end position="450"/>
    </location>
</feature>
<reference evidence="3 4" key="1">
    <citation type="submission" date="2020-04" db="EMBL/GenBank/DDBJ databases">
        <authorList>
            <person name="Yoon J."/>
        </authorList>
    </citation>
    <scope>NUCLEOTIDE SEQUENCE [LARGE SCALE GENOMIC DNA]</scope>
    <source>
        <strain evidence="3 4">KMU-115</strain>
    </source>
</reference>
<dbReference type="InterPro" id="IPR012338">
    <property type="entry name" value="Beta-lactam/transpept-like"/>
</dbReference>
<organism evidence="3 4">
    <name type="scientific">Roseicyclus persicicus</name>
    <dbReference type="NCBI Taxonomy" id="2650661"/>
    <lineage>
        <taxon>Bacteria</taxon>
        <taxon>Pseudomonadati</taxon>
        <taxon>Pseudomonadota</taxon>
        <taxon>Alphaproteobacteria</taxon>
        <taxon>Rhodobacterales</taxon>
        <taxon>Roseobacteraceae</taxon>
        <taxon>Roseicyclus</taxon>
    </lineage>
</organism>
<accession>A0A7X6H0C3</accession>
<dbReference type="InterPro" id="IPR001466">
    <property type="entry name" value="Beta-lactam-related"/>
</dbReference>
<keyword evidence="4" id="KW-1185">Reference proteome</keyword>
<dbReference type="Gene3D" id="3.40.710.10">
    <property type="entry name" value="DD-peptidase/beta-lactamase superfamily"/>
    <property type="match status" value="1"/>
</dbReference>
<protein>
    <submittedName>
        <fullName evidence="3">Beta-lactamase family protein</fullName>
    </submittedName>
</protein>
<keyword evidence="1" id="KW-0472">Membrane</keyword>
<sequence length="519" mass="52284">MPDARSVLALCASVCAPVRSAAGFGRPLRRVARALLVASRGGLRGPWPCDEGPAANGGRHRGRVGRWLAAAVLALAPGAAGADTAALAERLAGTVPARLAADGVPGAVVVVIAGGRPVWTGAFGLADPARGRAMTADTLFRVESLSKPVAAWGALRLAETGRLDLDAPVAACLPGWAGPGLPPVTARQLMSHRAGLAVGDYAARHAPGAPRPDLATHLAGDIRWIAAPGAGFAYSDTGYHLLELAMEGCAGAPFPALMGTEVLGPLGMATARFGAPGGGMAVGHDLRGRPVAPYVYPGYASGGLIAGAADIARFAAAGMAGAGQGVLSPAGVAALHRAEGPVTGLFAAVAEGYGLGHFTETLSDGRRAVWHGGQGYGWMSHMHLVPETGDGIVILSNGQRAWPLFAAVLRAWSDSLGVAPVGMARVLWAEAAARVAIGALVALALLAAWAGLRRRRGAGVRVLAGAAAVPLAGWGLWAAAQDYLFLFSILPGLWPWLAGASGVAALGCAAAALAPSRRD</sequence>
<dbReference type="SUPFAM" id="SSF56601">
    <property type="entry name" value="beta-lactamase/transpeptidase-like"/>
    <property type="match status" value="1"/>
</dbReference>
<dbReference type="AlphaFoldDB" id="A0A7X6H0C3"/>
<evidence type="ECO:0000313" key="4">
    <source>
        <dbReference type="Proteomes" id="UP000526408"/>
    </source>
</evidence>
<name>A0A7X6H0C3_9RHOB</name>
<evidence type="ECO:0000259" key="2">
    <source>
        <dbReference type="Pfam" id="PF00144"/>
    </source>
</evidence>
<evidence type="ECO:0000313" key="3">
    <source>
        <dbReference type="EMBL" id="NKX45696.1"/>
    </source>
</evidence>
<dbReference type="PANTHER" id="PTHR43283">
    <property type="entry name" value="BETA-LACTAMASE-RELATED"/>
    <property type="match status" value="1"/>
</dbReference>
<dbReference type="RefSeq" id="WP_168624087.1">
    <property type="nucleotide sequence ID" value="NZ_JAAZQQ010000005.1"/>
</dbReference>
<feature type="transmembrane region" description="Helical" evidence="1">
    <location>
        <begin position="462"/>
        <end position="480"/>
    </location>
</feature>
<comment type="caution">
    <text evidence="3">The sequence shown here is derived from an EMBL/GenBank/DDBJ whole genome shotgun (WGS) entry which is preliminary data.</text>
</comment>
<keyword evidence="1" id="KW-1133">Transmembrane helix</keyword>